<dbReference type="Pfam" id="PF08242">
    <property type="entry name" value="Methyltransf_12"/>
    <property type="match status" value="1"/>
</dbReference>
<name>A0A6A6XAI4_9PLEO</name>
<dbReference type="InterPro" id="IPR050091">
    <property type="entry name" value="PKS_NRPS_Biosynth_Enz"/>
</dbReference>
<dbReference type="InterPro" id="IPR049900">
    <property type="entry name" value="PKS_mFAS_DH"/>
</dbReference>
<dbReference type="GO" id="GO:0016491">
    <property type="term" value="F:oxidoreductase activity"/>
    <property type="evidence" value="ECO:0007669"/>
    <property type="project" value="UniProtKB-KW"/>
</dbReference>
<feature type="domain" description="Carrier" evidence="10">
    <location>
        <begin position="2493"/>
        <end position="2570"/>
    </location>
</feature>
<feature type="domain" description="PKS/mFAS DH" evidence="12">
    <location>
        <begin position="940"/>
        <end position="1260"/>
    </location>
</feature>
<dbReference type="InterPro" id="IPR020807">
    <property type="entry name" value="PKS_DH"/>
</dbReference>
<evidence type="ECO:0000313" key="14">
    <source>
        <dbReference type="Proteomes" id="UP000799757"/>
    </source>
</evidence>
<dbReference type="SMART" id="SM00822">
    <property type="entry name" value="PKS_KR"/>
    <property type="match status" value="1"/>
</dbReference>
<evidence type="ECO:0000256" key="6">
    <source>
        <dbReference type="ARBA" id="ARBA00023268"/>
    </source>
</evidence>
<dbReference type="SUPFAM" id="SSF50129">
    <property type="entry name" value="GroES-like"/>
    <property type="match status" value="1"/>
</dbReference>
<dbReference type="Gene3D" id="3.40.47.10">
    <property type="match status" value="1"/>
</dbReference>
<dbReference type="GO" id="GO:0031177">
    <property type="term" value="F:phosphopantetheine binding"/>
    <property type="evidence" value="ECO:0007669"/>
    <property type="project" value="InterPro"/>
</dbReference>
<dbReference type="GO" id="GO:1901336">
    <property type="term" value="P:lactone biosynthetic process"/>
    <property type="evidence" value="ECO:0007669"/>
    <property type="project" value="UniProtKB-ARBA"/>
</dbReference>
<reference evidence="13" key="1">
    <citation type="journal article" date="2020" name="Stud. Mycol.">
        <title>101 Dothideomycetes genomes: a test case for predicting lifestyles and emergence of pathogens.</title>
        <authorList>
            <person name="Haridas S."/>
            <person name="Albert R."/>
            <person name="Binder M."/>
            <person name="Bloem J."/>
            <person name="Labutti K."/>
            <person name="Salamov A."/>
            <person name="Andreopoulos B."/>
            <person name="Baker S."/>
            <person name="Barry K."/>
            <person name="Bills G."/>
            <person name="Bluhm B."/>
            <person name="Cannon C."/>
            <person name="Castanera R."/>
            <person name="Culley D."/>
            <person name="Daum C."/>
            <person name="Ezra D."/>
            <person name="Gonzalez J."/>
            <person name="Henrissat B."/>
            <person name="Kuo A."/>
            <person name="Liang C."/>
            <person name="Lipzen A."/>
            <person name="Lutzoni F."/>
            <person name="Magnuson J."/>
            <person name="Mondo S."/>
            <person name="Nolan M."/>
            <person name="Ohm R."/>
            <person name="Pangilinan J."/>
            <person name="Park H.-J."/>
            <person name="Ramirez L."/>
            <person name="Alfaro M."/>
            <person name="Sun H."/>
            <person name="Tritt A."/>
            <person name="Yoshinaga Y."/>
            <person name="Zwiers L.-H."/>
            <person name="Turgeon B."/>
            <person name="Goodwin S."/>
            <person name="Spatafora J."/>
            <person name="Crous P."/>
            <person name="Grigoriev I."/>
        </authorList>
    </citation>
    <scope>NUCLEOTIDE SEQUENCE</scope>
    <source>
        <strain evidence="13">CBS 109.77</strain>
    </source>
</reference>
<protein>
    <submittedName>
        <fullName evidence="13">Putative FSP1</fullName>
    </submittedName>
</protein>
<dbReference type="InterPro" id="IPR009081">
    <property type="entry name" value="PP-bd_ACP"/>
</dbReference>
<dbReference type="InterPro" id="IPR016035">
    <property type="entry name" value="Acyl_Trfase/lysoPLipase"/>
</dbReference>
<dbReference type="InterPro" id="IPR001227">
    <property type="entry name" value="Ac_transferase_dom_sf"/>
</dbReference>
<keyword evidence="5" id="KW-0560">Oxidoreductase</keyword>
<dbReference type="InterPro" id="IPR049552">
    <property type="entry name" value="PKS_DH_N"/>
</dbReference>
<dbReference type="InterPro" id="IPR011032">
    <property type="entry name" value="GroES-like_sf"/>
</dbReference>
<dbReference type="GO" id="GO:0044550">
    <property type="term" value="P:secondary metabolite biosynthetic process"/>
    <property type="evidence" value="ECO:0007669"/>
    <property type="project" value="TreeGrafter"/>
</dbReference>
<dbReference type="SUPFAM" id="SSF55048">
    <property type="entry name" value="Probable ACP-binding domain of malonyl-CoA ACP transacylase"/>
    <property type="match status" value="1"/>
</dbReference>
<dbReference type="SUPFAM" id="SSF51735">
    <property type="entry name" value="NAD(P)-binding Rossmann-fold domains"/>
    <property type="match status" value="2"/>
</dbReference>
<feature type="region of interest" description="Disordered" evidence="9">
    <location>
        <begin position="1077"/>
        <end position="1108"/>
    </location>
</feature>
<dbReference type="GO" id="GO:0006633">
    <property type="term" value="P:fatty acid biosynthetic process"/>
    <property type="evidence" value="ECO:0007669"/>
    <property type="project" value="TreeGrafter"/>
</dbReference>
<feature type="region of interest" description="C-terminal hotdog fold" evidence="8">
    <location>
        <begin position="1101"/>
        <end position="1260"/>
    </location>
</feature>
<keyword evidence="3" id="KW-0808">Transferase</keyword>
<evidence type="ECO:0000313" key="13">
    <source>
        <dbReference type="EMBL" id="KAF2793023.1"/>
    </source>
</evidence>
<dbReference type="InterPro" id="IPR020841">
    <property type="entry name" value="PKS_Beta-ketoAc_synthase_dom"/>
</dbReference>
<dbReference type="InterPro" id="IPR013968">
    <property type="entry name" value="PKS_KR"/>
</dbReference>
<feature type="active site" description="Proton acceptor; for dehydratase activity" evidence="8">
    <location>
        <position position="972"/>
    </location>
</feature>
<dbReference type="Gene3D" id="3.90.180.10">
    <property type="entry name" value="Medium-chain alcohol dehydrogenases, catalytic domain"/>
    <property type="match status" value="1"/>
</dbReference>
<keyword evidence="7" id="KW-0012">Acyltransferase</keyword>
<feature type="region of interest" description="N-terminal hotdog fold" evidence="8">
    <location>
        <begin position="940"/>
        <end position="1081"/>
    </location>
</feature>
<keyword evidence="2" id="KW-0597">Phosphoprotein</keyword>
<dbReference type="Proteomes" id="UP000799757">
    <property type="component" value="Unassembled WGS sequence"/>
</dbReference>
<dbReference type="Pfam" id="PF13602">
    <property type="entry name" value="ADH_zinc_N_2"/>
    <property type="match status" value="1"/>
</dbReference>
<keyword evidence="14" id="KW-1185">Reference proteome</keyword>
<keyword evidence="4" id="KW-0521">NADP</keyword>
<dbReference type="CDD" id="cd00833">
    <property type="entry name" value="PKS"/>
    <property type="match status" value="1"/>
</dbReference>
<dbReference type="InterPro" id="IPR049551">
    <property type="entry name" value="PKS_DH_C"/>
</dbReference>
<dbReference type="InterPro" id="IPR032821">
    <property type="entry name" value="PKS_assoc"/>
</dbReference>
<dbReference type="Pfam" id="PF00109">
    <property type="entry name" value="ketoacyl-synt"/>
    <property type="match status" value="1"/>
</dbReference>
<gene>
    <name evidence="13" type="ORF">K505DRAFT_375621</name>
</gene>
<dbReference type="InterPro" id="IPR057326">
    <property type="entry name" value="KR_dom"/>
</dbReference>
<evidence type="ECO:0000259" key="12">
    <source>
        <dbReference type="PROSITE" id="PS52019"/>
    </source>
</evidence>
<evidence type="ECO:0000256" key="2">
    <source>
        <dbReference type="ARBA" id="ARBA00022553"/>
    </source>
</evidence>
<dbReference type="Pfam" id="PF23114">
    <property type="entry name" value="NAD-bd_HRPKS_sdrA"/>
    <property type="match status" value="1"/>
</dbReference>
<evidence type="ECO:0000256" key="1">
    <source>
        <dbReference type="ARBA" id="ARBA00022450"/>
    </source>
</evidence>
<dbReference type="SUPFAM" id="SSF53335">
    <property type="entry name" value="S-adenosyl-L-methionine-dependent methyltransferases"/>
    <property type="match status" value="1"/>
</dbReference>
<dbReference type="GO" id="GO:0004312">
    <property type="term" value="F:fatty acid synthase activity"/>
    <property type="evidence" value="ECO:0007669"/>
    <property type="project" value="TreeGrafter"/>
</dbReference>
<dbReference type="InterPro" id="IPR014030">
    <property type="entry name" value="Ketoacyl_synth_N"/>
</dbReference>
<dbReference type="InterPro" id="IPR036291">
    <property type="entry name" value="NAD(P)-bd_dom_sf"/>
</dbReference>
<dbReference type="FunFam" id="3.40.50.720:FF:000209">
    <property type="entry name" value="Polyketide synthase Pks12"/>
    <property type="match status" value="1"/>
</dbReference>
<dbReference type="PROSITE" id="PS52019">
    <property type="entry name" value="PKS_MFAS_DH"/>
    <property type="match status" value="1"/>
</dbReference>
<dbReference type="PANTHER" id="PTHR43775:SF29">
    <property type="entry name" value="ASPERFURANONE POLYKETIDE SYNTHASE AFOG-RELATED"/>
    <property type="match status" value="1"/>
</dbReference>
<dbReference type="Pfam" id="PF02801">
    <property type="entry name" value="Ketoacyl-synt_C"/>
    <property type="match status" value="1"/>
</dbReference>
<evidence type="ECO:0000256" key="3">
    <source>
        <dbReference type="ARBA" id="ARBA00022679"/>
    </source>
</evidence>
<dbReference type="PROSITE" id="PS52004">
    <property type="entry name" value="KS3_2"/>
    <property type="match status" value="1"/>
</dbReference>
<evidence type="ECO:0000256" key="4">
    <source>
        <dbReference type="ARBA" id="ARBA00022857"/>
    </source>
</evidence>
<dbReference type="InterPro" id="IPR029063">
    <property type="entry name" value="SAM-dependent_MTases_sf"/>
</dbReference>
<dbReference type="Pfam" id="PF14765">
    <property type="entry name" value="PS-DH"/>
    <property type="match status" value="1"/>
</dbReference>
<dbReference type="SMART" id="SM00829">
    <property type="entry name" value="PKS_ER"/>
    <property type="match status" value="1"/>
</dbReference>
<dbReference type="PANTHER" id="PTHR43775">
    <property type="entry name" value="FATTY ACID SYNTHASE"/>
    <property type="match status" value="1"/>
</dbReference>
<dbReference type="SMART" id="SM00825">
    <property type="entry name" value="PKS_KS"/>
    <property type="match status" value="1"/>
</dbReference>
<feature type="active site" description="Proton donor; for dehydratase activity" evidence="8">
    <location>
        <position position="1166"/>
    </location>
</feature>
<evidence type="ECO:0000256" key="8">
    <source>
        <dbReference type="PROSITE-ProRule" id="PRU01363"/>
    </source>
</evidence>
<dbReference type="SUPFAM" id="SSF52151">
    <property type="entry name" value="FabD/lysophospholipase-like"/>
    <property type="match status" value="1"/>
</dbReference>
<dbReference type="InterPro" id="IPR056501">
    <property type="entry name" value="NAD-bd_HRPKS_sdrA"/>
</dbReference>
<dbReference type="EMBL" id="MU001945">
    <property type="protein sequence ID" value="KAF2793023.1"/>
    <property type="molecule type" value="Genomic_DNA"/>
</dbReference>
<dbReference type="InterPro" id="IPR020806">
    <property type="entry name" value="PKS_PP-bd"/>
</dbReference>
<feature type="domain" description="Ketosynthase family 3 (KS3)" evidence="11">
    <location>
        <begin position="10"/>
        <end position="437"/>
    </location>
</feature>
<dbReference type="Pfam" id="PF16197">
    <property type="entry name" value="KAsynt_C_assoc"/>
    <property type="match status" value="1"/>
</dbReference>
<dbReference type="Gene3D" id="1.10.1200.10">
    <property type="entry name" value="ACP-like"/>
    <property type="match status" value="1"/>
</dbReference>
<dbReference type="Pfam" id="PF08659">
    <property type="entry name" value="KR"/>
    <property type="match status" value="1"/>
</dbReference>
<dbReference type="Gene3D" id="3.40.50.150">
    <property type="entry name" value="Vaccinia Virus protein VP39"/>
    <property type="match status" value="1"/>
</dbReference>
<dbReference type="InterPro" id="IPR036736">
    <property type="entry name" value="ACP-like_sf"/>
</dbReference>
<dbReference type="InterPro" id="IPR014031">
    <property type="entry name" value="Ketoacyl_synth_C"/>
</dbReference>
<organism evidence="13 14">
    <name type="scientific">Melanomma pulvis-pyrius CBS 109.77</name>
    <dbReference type="NCBI Taxonomy" id="1314802"/>
    <lineage>
        <taxon>Eukaryota</taxon>
        <taxon>Fungi</taxon>
        <taxon>Dikarya</taxon>
        <taxon>Ascomycota</taxon>
        <taxon>Pezizomycotina</taxon>
        <taxon>Dothideomycetes</taxon>
        <taxon>Pleosporomycetidae</taxon>
        <taxon>Pleosporales</taxon>
        <taxon>Melanommataceae</taxon>
        <taxon>Melanomma</taxon>
    </lineage>
</organism>
<dbReference type="InterPro" id="IPR016039">
    <property type="entry name" value="Thiolase-like"/>
</dbReference>
<dbReference type="Pfam" id="PF21089">
    <property type="entry name" value="PKS_DH_N"/>
    <property type="match status" value="1"/>
</dbReference>
<dbReference type="SUPFAM" id="SSF47336">
    <property type="entry name" value="ACP-like"/>
    <property type="match status" value="1"/>
</dbReference>
<dbReference type="CDD" id="cd05195">
    <property type="entry name" value="enoyl_red"/>
    <property type="match status" value="1"/>
</dbReference>
<dbReference type="SMART" id="SM00827">
    <property type="entry name" value="PKS_AT"/>
    <property type="match status" value="1"/>
</dbReference>
<accession>A0A6A6XAI4</accession>
<dbReference type="InterPro" id="IPR014043">
    <property type="entry name" value="Acyl_transferase_dom"/>
</dbReference>
<keyword evidence="1" id="KW-0596">Phosphopantetheine</keyword>
<dbReference type="InterPro" id="IPR020843">
    <property type="entry name" value="ER"/>
</dbReference>
<dbReference type="SUPFAM" id="SSF53901">
    <property type="entry name" value="Thiolase-like"/>
    <property type="match status" value="1"/>
</dbReference>
<dbReference type="Gene3D" id="3.10.129.110">
    <property type="entry name" value="Polyketide synthase dehydratase"/>
    <property type="match status" value="1"/>
</dbReference>
<dbReference type="PROSITE" id="PS50075">
    <property type="entry name" value="CARRIER"/>
    <property type="match status" value="1"/>
</dbReference>
<evidence type="ECO:0000259" key="10">
    <source>
        <dbReference type="PROSITE" id="PS50075"/>
    </source>
</evidence>
<proteinExistence type="predicted"/>
<dbReference type="Gene3D" id="3.40.366.10">
    <property type="entry name" value="Malonyl-Coenzyme A Acyl Carrier Protein, domain 2"/>
    <property type="match status" value="1"/>
</dbReference>
<dbReference type="InterPro" id="IPR016036">
    <property type="entry name" value="Malonyl_transacylase_ACP-bd"/>
</dbReference>
<evidence type="ECO:0000256" key="9">
    <source>
        <dbReference type="SAM" id="MobiDB-lite"/>
    </source>
</evidence>
<dbReference type="InterPro" id="IPR042104">
    <property type="entry name" value="PKS_dehydratase_sf"/>
</dbReference>
<dbReference type="SMART" id="SM00823">
    <property type="entry name" value="PKS_PP"/>
    <property type="match status" value="1"/>
</dbReference>
<evidence type="ECO:0000256" key="5">
    <source>
        <dbReference type="ARBA" id="ARBA00023002"/>
    </source>
</evidence>
<dbReference type="OrthoDB" id="329835at2759"/>
<dbReference type="Pfam" id="PF23297">
    <property type="entry name" value="ACP_SdgA_C"/>
    <property type="match status" value="1"/>
</dbReference>
<sequence>MGSIGIEPVTEPIAIIGLSCKFAGDARSPEELWRMLVEGRNAWSEVPSSRFNLKGFFHPDPEKLDTVHVQGGHFLREDIAHFDATFFNFSSELAAALDPQFRLQLESVYEALENAGLPMSHIAGSNTSVYASLWKNDYRDGIIRDEQNLPRSLETGTGGAFAAGRISHFFDLRGASMTVDTACSTSAVALHQAVQSLRSGEAFMSIVGGSNLTLNPDTFVSLGSAGFLSPDGKSYAFDSRANGFGRGEGVATLIVKRLKDALAAGDPIRAVIRETLLNQDGKKDNITSPSQAAQASLMRDCYHKAGLDPLETQYFEAHGPGTKVGDPIEVGAITTIFQPGRPPDHPLRIGSIKTNIGHTEVTSGLAGIIKVVLSLEKGIIPPSVNFEKPNPELALESVHLQVVTEATKWPLGPNGIRRASINSFGASGTNAHVIVESADSFLPRSEPPQPSQKYKTKVLVLTAKSEEGCKNSVSSLKNYLEKKKGIANEEALLENVMYTLGQRRTLFPWVAAHRVPFSRGIDEVIKALKSPQFKPIRTSRRPRIGMVFTGQGAQWHAMGRELIIAYPPFKASLEEGETYLKDLGADWSLLEELHRDAETTRVNDTSMSIPICVALQISLVRLLCDWGVTPTAVTSHSSGEIAAAYTVGALKYKSAMAIAYYRAVLTAEKTRYGQGIKGGMIAIGAGIEDTNLYLDRLKAGRAVAACINSPSSVTVAGDISAVQEIGDMAKCDGIFARKLRVETAYHSHHMDPVAEPYREALANHYIQSADEGDTLDTIAFSSAVTGGRIYTVEILAHPDHWVESLTQPVRFVDAVTDMVLGDFDPAGTSVDAIIEVGPHSALGGPIKEIMELPEFNGIQIPYYSCLLRKTNARDSIQDLVTSLLCEGHSFELGPINFPWGKWPHVRVISDLPSYPWDHKTRHWQESRVNKAIRERSQPPNELLGSPEPWANPRTPSWRHIFRINDAPWVRDHIIDSSILYPAAGFICRAIEGMAQIAKTAKGEGMQKLVKGYCLRDFEIQQALILPDNDQGVEIQTSFSPSSDKVIGSQGWMQFVVSSVTTADAKWTQHATGMISVDYGSASKNSNTTNSETKKRTSSHSSRTLGSDDFYSSMRSSGIKYGPTFQNIKKIIQSIKSKKSESTFGVADTFVLNSLPPSHIVHPTTLDSVIQAAYTTLSEAQLRQGSLKVPQAISKLWVSNDISRETGNHFTAQASRSRDDGRSVKADVTVIDGKGKLSETTHPVLKMEGLVLRSIGTRTSNSERQQSKPWEKEICNKVAWAADMSLATAANLQTLKQQFCTPPDAKETQIVMDLRRVCIYFIDDGLAELAQSDIEKLDDHHKKYHTWLKGQIELAKDGKLGPDSAQWTSDDPAERRRRIGEAAKASVNGEMTCQVGPHLGAMLRREVAPLEVMMEGKLLYKYYSNMLKSDRSFQHAATLLQHIVHKNPRARILEIGGGTGGETRYALEALGTSQTGGPKASLYHFTDISAAFFEAAAIEFSEWSEIIQYSMFDAEKDPSSQGFESGSYDVVIACQVLHATKSMANTMANVRKLLKPGGSLLMVETTKDQIDVQFVFGLVPGWWLSEEEERTSSPSLSVSFWDKILNGAGFTGVDLEVHDCESEELYSFSTIMSTAKPSQPQKLAPEDIVLVTCGKAPLPSHWQESMQHAITATTSQNGPPVPVQLLESFDAPEYTGKVCVFLGEMNKTLLHNLEAPELEGIKAMVTSCKGLLWITHGGAVESEQPDNGLAVGLMRTMRNEYVGRKFLTLDLDPKTSIWSEKSTSAIVKVLKAEFASAHGTSAYDAPNEFEYAERDGCILVPRLQKSTSENNRILPEPTNYFAREGFQIEPFHQAEYPLRLQIGVPGLLDTLAFDHDVRPDIRNDSPIVENMVQIEPHAYGVNNRDVLAALDQLDEHVMGVECAGIVTKVGSLAASNGYAPGDRVFGLLRGPFASRVQTEWTNLMHIPDALTFEEAASIPVAFTTAFIALREIGCLQRGQSVLIHAAAGGVGQAAIMIAQNVGATVFATVSSPEKKDLIISKYGIPYDHIFSSRDTSFERGILSATAERGVDVVLNSLSGSLLQSSFDIVAPFGRFVEIGARDLERNSSLGMRPFVRQISFLSVNLLYIMLYRPQSIHRALAEVTRMVAEKLLAPVWPITIYPIGDTTQAFEYLTTGKSTGKVVLRSGLQETVPVVPRRQNLRLSPTASYLLVGGVGGIGRSVATWMIEHRAKNLILPSRSAGDAQKMGGFVTEIMEETGCRIKAISCDVSNPSTLASALQECEREGLPPVRGIIQAAMVLQDSLLEQMTIDAWKTAILPKVKGTWNLHSQFPQASDLDFFVILSSNVGTLGNASQSNYAAGGTYQDALAHWRVNRGLPCVSIDLPAVKSVGYVAETAGVGNRMARLGHMALDEEIVLKLIETAILAPFDKQIVAGINVGPGAHWNQDSSSQLGRDARFWALRYRQPQQKTEASGGKDSVSSLPSQLAGISSRSEAERLVIRAIAQKLADVFAIPTDDVDMTKSPGAHGVDSLVAVELRNLFRHQVAAEISSFEIMQSPSLAVLAHLAASKSEHVKSAGVS</sequence>
<dbReference type="Gene3D" id="3.40.50.720">
    <property type="entry name" value="NAD(P)-binding Rossmann-like Domain"/>
    <property type="match status" value="3"/>
</dbReference>
<keyword evidence="6" id="KW-0511">Multifunctional enzyme</keyword>
<dbReference type="SMART" id="SM00826">
    <property type="entry name" value="PKS_DH"/>
    <property type="match status" value="1"/>
</dbReference>
<dbReference type="Pfam" id="PF00698">
    <property type="entry name" value="Acyl_transf_1"/>
    <property type="match status" value="1"/>
</dbReference>
<evidence type="ECO:0000256" key="7">
    <source>
        <dbReference type="ARBA" id="ARBA00023315"/>
    </source>
</evidence>
<dbReference type="InterPro" id="IPR013217">
    <property type="entry name" value="Methyltransf_12"/>
</dbReference>
<evidence type="ECO:0000259" key="11">
    <source>
        <dbReference type="PROSITE" id="PS52004"/>
    </source>
</evidence>